<name>A0A177A731_9PEZI</name>
<dbReference type="Pfam" id="PF11937">
    <property type="entry name" value="DUF3455"/>
    <property type="match status" value="1"/>
</dbReference>
<sequence length="257" mass="26825">MRYSLWFAAALAPFALAAPKYDGWLPAQPGDSKFIATYFNQLAQKVGEGRHWAAAPVCDLSKAVMPASTEPLPAPDAGTTLKHVAIGRGIQNYTCDTTNATAIPKAIGAVATLYNASCVAATLPMVLNTLSGFALQFNLGPNPAAPNPANLGVSGQHFFTEAGVPFFNLNTTNQQIGTLPCSKNASAAAPATAIKGQAYKGNGAVAWLKLTAVDGATGNLESVYRLNTAGGNPPATCEGMSATFEVEYAAEYWFFRS</sequence>
<dbReference type="VEuPathDB" id="FungiDB:GMDG_00372"/>
<dbReference type="RefSeq" id="XP_024323244.1">
    <property type="nucleotide sequence ID" value="XM_024468802.1"/>
</dbReference>
<evidence type="ECO:0008006" key="3">
    <source>
        <dbReference type="Google" id="ProtNLM"/>
    </source>
</evidence>
<dbReference type="Proteomes" id="UP000077154">
    <property type="component" value="Unassembled WGS sequence"/>
</dbReference>
<proteinExistence type="predicted"/>
<dbReference type="AlphaFoldDB" id="A0A177A731"/>
<dbReference type="PANTHER" id="PTHR35567:SF1">
    <property type="entry name" value="CONSERVED FUNGAL PROTEIN (AFU_ORTHOLOGUE AFUA_1G14230)"/>
    <property type="match status" value="1"/>
</dbReference>
<dbReference type="GeneID" id="36288244"/>
<organism evidence="2">
    <name type="scientific">Pseudogymnoascus destructans</name>
    <dbReference type="NCBI Taxonomy" id="655981"/>
    <lineage>
        <taxon>Eukaryota</taxon>
        <taxon>Fungi</taxon>
        <taxon>Dikarya</taxon>
        <taxon>Ascomycota</taxon>
        <taxon>Pezizomycotina</taxon>
        <taxon>Leotiomycetes</taxon>
        <taxon>Thelebolales</taxon>
        <taxon>Thelebolaceae</taxon>
        <taxon>Pseudogymnoascus</taxon>
    </lineage>
</organism>
<dbReference type="PANTHER" id="PTHR35567">
    <property type="entry name" value="MALATE DEHYDROGENASE (AFU_ORTHOLOGUE AFUA_2G13800)"/>
    <property type="match status" value="1"/>
</dbReference>
<reference evidence="2" key="1">
    <citation type="submission" date="2016-03" db="EMBL/GenBank/DDBJ databases">
        <title>Updated assembly of Pseudogymnoascus destructans, the fungus causing white-nose syndrome of bats.</title>
        <authorList>
            <person name="Palmer J.M."/>
            <person name="Drees K.P."/>
            <person name="Foster J.T."/>
            <person name="Lindner D.L."/>
        </authorList>
    </citation>
    <scope>NUCLEOTIDE SEQUENCE [LARGE SCALE GENOMIC DNA]</scope>
    <source>
        <strain evidence="2">20631-21</strain>
    </source>
</reference>
<dbReference type="InterPro" id="IPR021851">
    <property type="entry name" value="DUF3455"/>
</dbReference>
<evidence type="ECO:0000313" key="2">
    <source>
        <dbReference type="EMBL" id="OAF57958.1"/>
    </source>
</evidence>
<dbReference type="EMBL" id="KV441398">
    <property type="protein sequence ID" value="OAF57958.1"/>
    <property type="molecule type" value="Genomic_DNA"/>
</dbReference>
<evidence type="ECO:0000256" key="1">
    <source>
        <dbReference type="SAM" id="SignalP"/>
    </source>
</evidence>
<protein>
    <recommendedName>
        <fullName evidence="3">Malate dehydrogenase</fullName>
    </recommendedName>
</protein>
<gene>
    <name evidence="2" type="ORF">VC83_05177</name>
</gene>
<keyword evidence="1" id="KW-0732">Signal</keyword>
<feature type="signal peptide" evidence="1">
    <location>
        <begin position="1"/>
        <end position="17"/>
    </location>
</feature>
<feature type="chain" id="PRO_5008056376" description="Malate dehydrogenase" evidence="1">
    <location>
        <begin position="18"/>
        <end position="257"/>
    </location>
</feature>
<accession>A0A177A731</accession>
<dbReference type="eggNOG" id="ENOG502S85Z">
    <property type="taxonomic scope" value="Eukaryota"/>
</dbReference>
<dbReference type="OrthoDB" id="1859733at2759"/>